<reference evidence="2 3" key="1">
    <citation type="submission" date="2018-05" db="EMBL/GenBank/DDBJ databases">
        <title>Genomic Encyclopedia of Type Strains, Phase IV (KMG-IV): sequencing the most valuable type-strain genomes for metagenomic binning, comparative biology and taxonomic classification.</title>
        <authorList>
            <person name="Goeker M."/>
        </authorList>
    </citation>
    <scope>NUCLEOTIDE SEQUENCE [LARGE SCALE GENOMIC DNA]</scope>
    <source>
        <strain evidence="2 3">DSM 25134</strain>
    </source>
</reference>
<dbReference type="InterPro" id="IPR001173">
    <property type="entry name" value="Glyco_trans_2-like"/>
</dbReference>
<proteinExistence type="predicted"/>
<keyword evidence="3" id="KW-1185">Reference proteome</keyword>
<dbReference type="Proteomes" id="UP000248395">
    <property type="component" value="Unassembled WGS sequence"/>
</dbReference>
<dbReference type="Pfam" id="PF00535">
    <property type="entry name" value="Glycos_transf_2"/>
    <property type="match status" value="1"/>
</dbReference>
<dbReference type="Gene3D" id="3.90.550.10">
    <property type="entry name" value="Spore Coat Polysaccharide Biosynthesis Protein SpsA, Chain A"/>
    <property type="match status" value="1"/>
</dbReference>
<dbReference type="InterPro" id="IPR029044">
    <property type="entry name" value="Nucleotide-diphossugar_trans"/>
</dbReference>
<evidence type="ECO:0000313" key="2">
    <source>
        <dbReference type="EMBL" id="PXX42799.1"/>
    </source>
</evidence>
<comment type="caution">
    <text evidence="2">The sequence shown here is derived from an EMBL/GenBank/DDBJ whole genome shotgun (WGS) entry which is preliminary data.</text>
</comment>
<dbReference type="AlphaFoldDB" id="A0A318J6K3"/>
<name>A0A318J6K3_9NEIS</name>
<protein>
    <recommendedName>
        <fullName evidence="1">Glycosyltransferase 2-like domain-containing protein</fullName>
    </recommendedName>
</protein>
<dbReference type="EMBL" id="QJKC01000017">
    <property type="protein sequence ID" value="PXX42799.1"/>
    <property type="molecule type" value="Genomic_DNA"/>
</dbReference>
<dbReference type="PANTHER" id="PTHR43179">
    <property type="entry name" value="RHAMNOSYLTRANSFERASE WBBL"/>
    <property type="match status" value="1"/>
</dbReference>
<dbReference type="PANTHER" id="PTHR43179:SF7">
    <property type="entry name" value="RHAMNOSYLTRANSFERASE WBBL"/>
    <property type="match status" value="1"/>
</dbReference>
<evidence type="ECO:0000259" key="1">
    <source>
        <dbReference type="Pfam" id="PF00535"/>
    </source>
</evidence>
<feature type="domain" description="Glycosyltransferase 2-like" evidence="1">
    <location>
        <begin position="1"/>
        <end position="175"/>
    </location>
</feature>
<dbReference type="SUPFAM" id="SSF53448">
    <property type="entry name" value="Nucleotide-diphospho-sugar transferases"/>
    <property type="match status" value="1"/>
</dbReference>
<accession>A0A318J6K3</accession>
<evidence type="ECO:0000313" key="3">
    <source>
        <dbReference type="Proteomes" id="UP000248395"/>
    </source>
</evidence>
<organism evidence="2 3">
    <name type="scientific">Aquitalea magnusonii</name>
    <dbReference type="NCBI Taxonomy" id="332411"/>
    <lineage>
        <taxon>Bacteria</taxon>
        <taxon>Pseudomonadati</taxon>
        <taxon>Pseudomonadota</taxon>
        <taxon>Betaproteobacteria</taxon>
        <taxon>Neisseriales</taxon>
        <taxon>Chromobacteriaceae</taxon>
        <taxon>Aquitalea</taxon>
    </lineage>
</organism>
<sequence length="300" mass="33982">MLRECVESISRVAFNFVANVVVVDNGSVDGSDANLIFQNNNLFVRCIRAEENLGFSKACNLGASYCNSEFILFLNPDACLHQDSIDKVISFMLSDEASRVAVCGVKLLDDSGNVARSCARFPSLCTYVGHCTGLSKFFPVIFPSHFMIEFDHLSNKFVDEVIGAFFFVRRSVFDELHGFDTRYFVYFEELDFALRAKMLGWNSYYLADASAYHKGGGTSDQVKAHRLFYSLRSRMIYGFRHFSRPAAWGVVMLTMLVEPWPRLARALLRRSWQEARDTCWGYGMLWKDLPATLGKGCIDG</sequence>
<gene>
    <name evidence="2" type="ORF">DFR38_1176</name>
</gene>